<comment type="caution">
    <text evidence="1">The sequence shown here is derived from an EMBL/GenBank/DDBJ whole genome shotgun (WGS) entry which is preliminary data.</text>
</comment>
<dbReference type="InterPro" id="IPR050136">
    <property type="entry name" value="FA_oxidation_alpha_subunit"/>
</dbReference>
<dbReference type="GO" id="GO:0006635">
    <property type="term" value="P:fatty acid beta-oxidation"/>
    <property type="evidence" value="ECO:0007669"/>
    <property type="project" value="TreeGrafter"/>
</dbReference>
<dbReference type="AlphaFoldDB" id="A0A6A4WE25"/>
<dbReference type="PANTHER" id="PTHR43612:SF3">
    <property type="entry name" value="TRIFUNCTIONAL ENZYME SUBUNIT ALPHA, MITOCHONDRIAL"/>
    <property type="match status" value="1"/>
</dbReference>
<name>A0A6A4WE25_AMPAM</name>
<dbReference type="GO" id="GO:0016509">
    <property type="term" value="F:long-chain (3S)-3-hydroxyacyl-CoA dehydrogenase (NAD+) activity"/>
    <property type="evidence" value="ECO:0007669"/>
    <property type="project" value="TreeGrafter"/>
</dbReference>
<keyword evidence="2" id="KW-1185">Reference proteome</keyword>
<dbReference type="GO" id="GO:0016507">
    <property type="term" value="C:mitochondrial fatty acid beta-oxidation multienzyme complex"/>
    <property type="evidence" value="ECO:0007669"/>
    <property type="project" value="TreeGrafter"/>
</dbReference>
<proteinExistence type="predicted"/>
<dbReference type="SUPFAM" id="SSF48179">
    <property type="entry name" value="6-phosphogluconate dehydrogenase C-terminal domain-like"/>
    <property type="match status" value="1"/>
</dbReference>
<dbReference type="EMBL" id="VIIS01000863">
    <property type="protein sequence ID" value="KAF0304233.1"/>
    <property type="molecule type" value="Genomic_DNA"/>
</dbReference>
<protein>
    <submittedName>
        <fullName evidence="1">Fatty acid oxidation complex subunit alpha</fullName>
    </submittedName>
</protein>
<reference evidence="1 2" key="1">
    <citation type="submission" date="2019-07" db="EMBL/GenBank/DDBJ databases">
        <title>Draft genome assembly of a fouling barnacle, Amphibalanus amphitrite (Darwin, 1854): The first reference genome for Thecostraca.</title>
        <authorList>
            <person name="Kim W."/>
        </authorList>
    </citation>
    <scope>NUCLEOTIDE SEQUENCE [LARGE SCALE GENOMIC DNA]</scope>
    <source>
        <strain evidence="1">SNU_AA5</strain>
        <tissue evidence="1">Soma without cirri and trophi</tissue>
    </source>
</reference>
<evidence type="ECO:0000313" key="1">
    <source>
        <dbReference type="EMBL" id="KAF0304233.1"/>
    </source>
</evidence>
<dbReference type="PANTHER" id="PTHR43612">
    <property type="entry name" value="TRIFUNCTIONAL ENZYME SUBUNIT ALPHA"/>
    <property type="match status" value="1"/>
</dbReference>
<dbReference type="Proteomes" id="UP000440578">
    <property type="component" value="Unassembled WGS sequence"/>
</dbReference>
<sequence>MELRSGGRLAALSRSGPVRRRVRRPLCGWRPASGAHRTGYGRRARRRSRRGDLEASVLGLGFPPLTGGPFRFVDRIGPAQLVKDMERFAVVSGVGFEPCLTVHYQAASGTKFCSAGPRVMPTCDDRVYTHVKPLRVCASAGRVQFQSKYRTLVIKLQFLTRNRVRSF</sequence>
<accession>A0A6A4WE25</accession>
<dbReference type="InterPro" id="IPR008927">
    <property type="entry name" value="6-PGluconate_DH-like_C_sf"/>
</dbReference>
<dbReference type="GO" id="GO:0004300">
    <property type="term" value="F:enoyl-CoA hydratase activity"/>
    <property type="evidence" value="ECO:0007669"/>
    <property type="project" value="TreeGrafter"/>
</dbReference>
<gene>
    <name evidence="1" type="primary">fadJ_5</name>
    <name evidence="1" type="ORF">FJT64_023930</name>
</gene>
<evidence type="ECO:0000313" key="2">
    <source>
        <dbReference type="Proteomes" id="UP000440578"/>
    </source>
</evidence>
<organism evidence="1 2">
    <name type="scientific">Amphibalanus amphitrite</name>
    <name type="common">Striped barnacle</name>
    <name type="synonym">Balanus amphitrite</name>
    <dbReference type="NCBI Taxonomy" id="1232801"/>
    <lineage>
        <taxon>Eukaryota</taxon>
        <taxon>Metazoa</taxon>
        <taxon>Ecdysozoa</taxon>
        <taxon>Arthropoda</taxon>
        <taxon>Crustacea</taxon>
        <taxon>Multicrustacea</taxon>
        <taxon>Cirripedia</taxon>
        <taxon>Thoracica</taxon>
        <taxon>Thoracicalcarea</taxon>
        <taxon>Balanomorpha</taxon>
        <taxon>Balanoidea</taxon>
        <taxon>Balanidae</taxon>
        <taxon>Amphibalaninae</taxon>
        <taxon>Amphibalanus</taxon>
    </lineage>
</organism>
<dbReference type="Gene3D" id="1.10.1040.50">
    <property type="match status" value="1"/>
</dbReference>